<dbReference type="GO" id="GO:0102559">
    <property type="term" value="F:peptide chain release factor N(5)-glutamine methyltransferase activity"/>
    <property type="evidence" value="ECO:0007669"/>
    <property type="project" value="UniProtKB-EC"/>
</dbReference>
<dbReference type="InterPro" id="IPR050320">
    <property type="entry name" value="N5-glutamine_MTase"/>
</dbReference>
<dbReference type="HAMAP" id="MF_02126">
    <property type="entry name" value="RF_methyltr_PrmC"/>
    <property type="match status" value="1"/>
</dbReference>
<dbReference type="OrthoDB" id="9784805at2"/>
<proteinExistence type="inferred from homology"/>
<evidence type="ECO:0000313" key="8">
    <source>
        <dbReference type="EMBL" id="SMB88142.1"/>
    </source>
</evidence>
<reference evidence="8 9" key="1">
    <citation type="submission" date="2017-04" db="EMBL/GenBank/DDBJ databases">
        <authorList>
            <person name="Afonso C.L."/>
            <person name="Miller P.J."/>
            <person name="Scott M.A."/>
            <person name="Spackman E."/>
            <person name="Goraichik I."/>
            <person name="Dimitrov K.M."/>
            <person name="Suarez D.L."/>
            <person name="Swayne D.E."/>
        </authorList>
    </citation>
    <scope>NUCLEOTIDE SEQUENCE [LARGE SCALE GENOMIC DNA]</scope>
    <source>
        <strain evidence="8 9">DSM 11270</strain>
    </source>
</reference>
<dbReference type="Pfam" id="PF17827">
    <property type="entry name" value="PrmC_N"/>
    <property type="match status" value="1"/>
</dbReference>
<evidence type="ECO:0000256" key="1">
    <source>
        <dbReference type="ARBA" id="ARBA00022603"/>
    </source>
</evidence>
<name>A0A1W1V482_DESTI</name>
<evidence type="ECO:0000256" key="2">
    <source>
        <dbReference type="ARBA" id="ARBA00022679"/>
    </source>
</evidence>
<keyword evidence="3 5" id="KW-0949">S-adenosyl-L-methionine</keyword>
<evidence type="ECO:0000313" key="9">
    <source>
        <dbReference type="Proteomes" id="UP000192731"/>
    </source>
</evidence>
<sequence length="283" mass="32218">MERNSKPQTVKEILQWAVIFLGRDKRLEAELLLAQVLNFSRAKLLAYPEKVLNQDELHKFVERVNLRKDGEPLQYILGTEDFMGLDFKVTENVLIPRSDTEIMVEKVIENVDKTKSIRILDLCTGSGAIAVSLAKYLPLSKITAVDISAEALDVARFNARANEVDGQINFCQSDLFKDLDPEMKFEIIVSNPPYITSREMTELPKDVQKEPHLALWGGLDGLDFYRRIAKNSPEFIIPGGELFLEIGYKQALEVSSFLQTSGFKSIEVIKDWNQLDRVVYGKY</sequence>
<comment type="caution">
    <text evidence="5">Lacks conserved residue(s) required for the propagation of feature annotation.</text>
</comment>
<evidence type="ECO:0000256" key="3">
    <source>
        <dbReference type="ARBA" id="ARBA00022691"/>
    </source>
</evidence>
<dbReference type="AlphaFoldDB" id="A0A1W1V482"/>
<dbReference type="SUPFAM" id="SSF53335">
    <property type="entry name" value="S-adenosyl-L-methionine-dependent methyltransferases"/>
    <property type="match status" value="1"/>
</dbReference>
<dbReference type="EMBL" id="FWWT01000015">
    <property type="protein sequence ID" value="SMB88142.1"/>
    <property type="molecule type" value="Genomic_DNA"/>
</dbReference>
<accession>A0A1W1V482</accession>
<organism evidence="8 9">
    <name type="scientific">Desulfonispora thiosulfatigenes DSM 11270</name>
    <dbReference type="NCBI Taxonomy" id="656914"/>
    <lineage>
        <taxon>Bacteria</taxon>
        <taxon>Bacillati</taxon>
        <taxon>Bacillota</taxon>
        <taxon>Clostridia</taxon>
        <taxon>Eubacteriales</taxon>
        <taxon>Peptococcaceae</taxon>
        <taxon>Desulfonispora</taxon>
    </lineage>
</organism>
<comment type="catalytic activity">
    <reaction evidence="4 5">
        <text>L-glutaminyl-[peptide chain release factor] + S-adenosyl-L-methionine = N(5)-methyl-L-glutaminyl-[peptide chain release factor] + S-adenosyl-L-homocysteine + H(+)</text>
        <dbReference type="Rhea" id="RHEA:42896"/>
        <dbReference type="Rhea" id="RHEA-COMP:10271"/>
        <dbReference type="Rhea" id="RHEA-COMP:10272"/>
        <dbReference type="ChEBI" id="CHEBI:15378"/>
        <dbReference type="ChEBI" id="CHEBI:30011"/>
        <dbReference type="ChEBI" id="CHEBI:57856"/>
        <dbReference type="ChEBI" id="CHEBI:59789"/>
        <dbReference type="ChEBI" id="CHEBI:61891"/>
        <dbReference type="EC" id="2.1.1.297"/>
    </reaction>
</comment>
<dbReference type="GO" id="GO:0032259">
    <property type="term" value="P:methylation"/>
    <property type="evidence" value="ECO:0007669"/>
    <property type="project" value="UniProtKB-KW"/>
</dbReference>
<evidence type="ECO:0000259" key="7">
    <source>
        <dbReference type="Pfam" id="PF17827"/>
    </source>
</evidence>
<dbReference type="Gene3D" id="1.10.8.10">
    <property type="entry name" value="DNA helicase RuvA subunit, C-terminal domain"/>
    <property type="match status" value="1"/>
</dbReference>
<dbReference type="NCBIfam" id="TIGR03534">
    <property type="entry name" value="RF_mod_PrmC"/>
    <property type="match status" value="1"/>
</dbReference>
<dbReference type="InterPro" id="IPR019874">
    <property type="entry name" value="RF_methyltr_PrmC"/>
</dbReference>
<dbReference type="InterPro" id="IPR004556">
    <property type="entry name" value="HemK-like"/>
</dbReference>
<dbReference type="EC" id="2.1.1.297" evidence="5"/>
<comment type="function">
    <text evidence="5">Methylates the class 1 translation termination release factors RF1/PrfA and RF2/PrfB on the glutamine residue of the universally conserved GGQ motif.</text>
</comment>
<dbReference type="GO" id="GO:0003676">
    <property type="term" value="F:nucleic acid binding"/>
    <property type="evidence" value="ECO:0007669"/>
    <property type="project" value="InterPro"/>
</dbReference>
<dbReference type="STRING" id="656914.SAMN00017405_1840"/>
<evidence type="ECO:0000256" key="4">
    <source>
        <dbReference type="ARBA" id="ARBA00048391"/>
    </source>
</evidence>
<dbReference type="NCBIfam" id="TIGR00536">
    <property type="entry name" value="hemK_fam"/>
    <property type="match status" value="1"/>
</dbReference>
<gene>
    <name evidence="5" type="primary">prmC</name>
    <name evidence="8" type="ORF">SAMN00017405_1840</name>
</gene>
<dbReference type="PANTHER" id="PTHR18895">
    <property type="entry name" value="HEMK METHYLTRANSFERASE"/>
    <property type="match status" value="1"/>
</dbReference>
<dbReference type="FunFam" id="3.40.50.150:FF:000053">
    <property type="entry name" value="Release factor glutamine methyltransferase"/>
    <property type="match status" value="1"/>
</dbReference>
<dbReference type="PROSITE" id="PS00092">
    <property type="entry name" value="N6_MTASE"/>
    <property type="match status" value="1"/>
</dbReference>
<comment type="similarity">
    <text evidence="5">Belongs to the protein N5-glutamine methyltransferase family. PrmC subfamily.</text>
</comment>
<dbReference type="InterPro" id="IPR007848">
    <property type="entry name" value="Small_mtfrase_dom"/>
</dbReference>
<keyword evidence="9" id="KW-1185">Reference proteome</keyword>
<keyword evidence="1 5" id="KW-0489">Methyltransferase</keyword>
<feature type="binding site" evidence="5">
    <location>
        <begin position="191"/>
        <end position="194"/>
    </location>
    <ligand>
        <name>substrate</name>
    </ligand>
</feature>
<dbReference type="Proteomes" id="UP000192731">
    <property type="component" value="Unassembled WGS sequence"/>
</dbReference>
<dbReference type="Pfam" id="PF05175">
    <property type="entry name" value="MTS"/>
    <property type="match status" value="1"/>
</dbReference>
<protein>
    <recommendedName>
        <fullName evidence="5">Release factor glutamine methyltransferase</fullName>
        <shortName evidence="5">RF MTase</shortName>
        <ecNumber evidence="5">2.1.1.297</ecNumber>
    </recommendedName>
    <alternativeName>
        <fullName evidence="5">N5-glutamine methyltransferase PrmC</fullName>
    </alternativeName>
    <alternativeName>
        <fullName evidence="5">Protein-(glutamine-N5) MTase PrmC</fullName>
    </alternativeName>
    <alternativeName>
        <fullName evidence="5">Protein-glutamine N-methyltransferase PrmC</fullName>
    </alternativeName>
</protein>
<dbReference type="CDD" id="cd02440">
    <property type="entry name" value="AdoMet_MTases"/>
    <property type="match status" value="1"/>
</dbReference>
<keyword evidence="2 5" id="KW-0808">Transferase</keyword>
<dbReference type="InterPro" id="IPR029063">
    <property type="entry name" value="SAM-dependent_MTases_sf"/>
</dbReference>
<dbReference type="Gene3D" id="3.40.50.150">
    <property type="entry name" value="Vaccinia Virus protein VP39"/>
    <property type="match status" value="1"/>
</dbReference>
<evidence type="ECO:0000256" key="5">
    <source>
        <dbReference type="HAMAP-Rule" id="MF_02126"/>
    </source>
</evidence>
<dbReference type="InterPro" id="IPR002052">
    <property type="entry name" value="DNA_methylase_N6_adenine_CS"/>
</dbReference>
<dbReference type="InterPro" id="IPR040758">
    <property type="entry name" value="PrmC_N"/>
</dbReference>
<feature type="binding site" evidence="5">
    <location>
        <position position="191"/>
    </location>
    <ligand>
        <name>S-adenosyl-L-methionine</name>
        <dbReference type="ChEBI" id="CHEBI:59789"/>
    </ligand>
</feature>
<feature type="domain" description="Release factor glutamine methyltransferase N-terminal" evidence="7">
    <location>
        <begin position="12"/>
        <end position="78"/>
    </location>
</feature>
<evidence type="ECO:0000259" key="6">
    <source>
        <dbReference type="Pfam" id="PF05175"/>
    </source>
</evidence>
<dbReference type="PANTHER" id="PTHR18895:SF74">
    <property type="entry name" value="MTRF1L RELEASE FACTOR GLUTAMINE METHYLTRANSFERASE"/>
    <property type="match status" value="1"/>
</dbReference>
<dbReference type="RefSeq" id="WP_084052822.1">
    <property type="nucleotide sequence ID" value="NZ_FWWT01000015.1"/>
</dbReference>
<feature type="domain" description="Methyltransferase small" evidence="6">
    <location>
        <begin position="108"/>
        <end position="199"/>
    </location>
</feature>
<feature type="binding site" evidence="5">
    <location>
        <position position="146"/>
    </location>
    <ligand>
        <name>S-adenosyl-L-methionine</name>
        <dbReference type="ChEBI" id="CHEBI:59789"/>
    </ligand>
</feature>